<dbReference type="Pfam" id="PF02687">
    <property type="entry name" value="FtsX"/>
    <property type="match status" value="2"/>
</dbReference>
<feature type="domain" description="MacB-like periplasmic core" evidence="9">
    <location>
        <begin position="541"/>
        <end position="668"/>
    </location>
</feature>
<accession>A0ABZ0IKR6</accession>
<feature type="transmembrane region" description="Helical" evidence="7">
    <location>
        <begin position="826"/>
        <end position="845"/>
    </location>
</feature>
<dbReference type="PANTHER" id="PTHR30572">
    <property type="entry name" value="MEMBRANE COMPONENT OF TRANSPORTER-RELATED"/>
    <property type="match status" value="1"/>
</dbReference>
<feature type="transmembrane region" description="Helical" evidence="7">
    <location>
        <begin position="452"/>
        <end position="477"/>
    </location>
</feature>
<dbReference type="InterPro" id="IPR025857">
    <property type="entry name" value="MacB_PCD"/>
</dbReference>
<feature type="transmembrane region" description="Helical" evidence="7">
    <location>
        <begin position="96"/>
        <end position="116"/>
    </location>
</feature>
<feature type="transmembrane region" description="Helical" evidence="7">
    <location>
        <begin position="361"/>
        <end position="385"/>
    </location>
</feature>
<feature type="domain" description="ABC3 transporter permease C-terminal" evidence="8">
    <location>
        <begin position="365"/>
        <end position="483"/>
    </location>
</feature>
<dbReference type="InterPro" id="IPR050250">
    <property type="entry name" value="Macrolide_Exporter_MacB"/>
</dbReference>
<evidence type="ECO:0000313" key="10">
    <source>
        <dbReference type="EMBL" id="WOK05109.1"/>
    </source>
</evidence>
<feature type="transmembrane region" description="Helical" evidence="7">
    <location>
        <begin position="498"/>
        <end position="522"/>
    </location>
</feature>
<dbReference type="PROSITE" id="PS00801">
    <property type="entry name" value="TRANSKETOLASE_1"/>
    <property type="match status" value="1"/>
</dbReference>
<dbReference type="PANTHER" id="PTHR30572:SF18">
    <property type="entry name" value="ABC-TYPE MACROLIDE FAMILY EXPORT SYSTEM PERMEASE COMPONENT 2"/>
    <property type="match status" value="1"/>
</dbReference>
<evidence type="ECO:0000313" key="11">
    <source>
        <dbReference type="Proteomes" id="UP001302349"/>
    </source>
</evidence>
<evidence type="ECO:0000256" key="6">
    <source>
        <dbReference type="ARBA" id="ARBA00023136"/>
    </source>
</evidence>
<keyword evidence="5 7" id="KW-1133">Transmembrane helix</keyword>
<dbReference type="Proteomes" id="UP001302349">
    <property type="component" value="Chromosome"/>
</dbReference>
<protein>
    <submittedName>
        <fullName evidence="10">ABC transporter permease</fullName>
    </submittedName>
</protein>
<keyword evidence="3" id="KW-1003">Cell membrane</keyword>
<sequence length="863" mass="96997">MKQLSPPKWADKFLRWYCSPDLLEEIEGDIYEIFEREAAADAQKARRRFIWNVLRFFRWANIKRTNSNYKTNQMGLIKNYFTVGFRNLSKNWGISLINILGLSVAIGMGIAIFIFVDMQTHMDDFHSNRRNIYQLINHVKTENSTAMWADAPLLIGPDLVDKHAGVDNVVRVEFQYGNMRFGDNVFSELVSFVDPALLKVFDFPIKYGDINALENKSYVVIDKNTAEKYFGRENAMGKDVSIKYSNGMIQNYTVGAVMDKTPDKASFSFEIMVPMDNFFDLQLEDHYDWAYSTDAIFIEMKEGRQPQELEETFSGFVALQNQTSSKWPIEKFEMVPLEQLALRSFEIDGSISGSGHPAGRIGLSVVAAMLVLLACFNYMNISVTAATRRLKEIAMRKVIGGNRRQIIYQFILENMILCTFALGLGTVMSYYFFLPGLNTMIPITIPFEFSSLPMLIAFFGGLLLFIGMVSGAYPAFYVSKFQPTSIFRGNEKLGSKNVFSKILLGFQFFFAISTIIACFVFTDNAIYQAEKDWGYNPKGIISMPLVEASDFQALRDAANRNTAVLSYAGSNYHVARANKLTKADVLDKEVKTYAFHVGENYMETMGFRLKEGRFFGDSKAADQSGSIIVTEMFVEKAGWGDAIGQQVTYDSTRYTVVGVVEDFMCNAFYDEMLPTVFTAAPEEGFNYFVVKTAAGNEKELDEYFASAWTGIAPNDPYNSKYQVDVFDYFFKENQGNIVVISFISGLAIVLACLGLFGLLGFSIQSRKKEFGIRKVLGADATQIIRIASKQYFWTILIAFLLGAPAGAFLITQMINAIYPDPKETTVLPFILAMGIVLVTTAVTVASQVAKATSVNPVDTLRSE</sequence>
<dbReference type="InterPro" id="IPR047699">
    <property type="entry name" value="Permease_put_prefix"/>
</dbReference>
<name>A0ABZ0IKR6_9BACT</name>
<evidence type="ECO:0000256" key="4">
    <source>
        <dbReference type="ARBA" id="ARBA00022692"/>
    </source>
</evidence>
<keyword evidence="6 7" id="KW-0472">Membrane</keyword>
<evidence type="ECO:0000259" key="9">
    <source>
        <dbReference type="Pfam" id="PF12704"/>
    </source>
</evidence>
<evidence type="ECO:0000256" key="3">
    <source>
        <dbReference type="ARBA" id="ARBA00022475"/>
    </source>
</evidence>
<keyword evidence="11" id="KW-1185">Reference proteome</keyword>
<organism evidence="10 11">
    <name type="scientific">Imperialibacter roseus</name>
    <dbReference type="NCBI Taxonomy" id="1324217"/>
    <lineage>
        <taxon>Bacteria</taxon>
        <taxon>Pseudomonadati</taxon>
        <taxon>Bacteroidota</taxon>
        <taxon>Cytophagia</taxon>
        <taxon>Cytophagales</taxon>
        <taxon>Flammeovirgaceae</taxon>
        <taxon>Imperialibacter</taxon>
    </lineage>
</organism>
<evidence type="ECO:0000256" key="2">
    <source>
        <dbReference type="ARBA" id="ARBA00004651"/>
    </source>
</evidence>
<reference evidence="10 11" key="1">
    <citation type="journal article" date="2023" name="Microbiol. Resour. Announc.">
        <title>Complete Genome Sequence of Imperialibacter roseus strain P4T.</title>
        <authorList>
            <person name="Tizabi D.R."/>
            <person name="Bachvaroff T."/>
            <person name="Hill R.T."/>
        </authorList>
    </citation>
    <scope>NUCLEOTIDE SEQUENCE [LARGE SCALE GENOMIC DNA]</scope>
    <source>
        <strain evidence="10 11">P4T</strain>
    </source>
</reference>
<dbReference type="RefSeq" id="WP_317487902.1">
    <property type="nucleotide sequence ID" value="NZ_CP136051.1"/>
</dbReference>
<dbReference type="EMBL" id="CP136051">
    <property type="protein sequence ID" value="WOK05109.1"/>
    <property type="molecule type" value="Genomic_DNA"/>
</dbReference>
<comment type="subcellular location">
    <subcellularLocation>
        <location evidence="2">Cell membrane</location>
        <topology evidence="2">Multi-pass membrane protein</topology>
    </subcellularLocation>
</comment>
<feature type="transmembrane region" description="Helical" evidence="7">
    <location>
        <begin position="791"/>
        <end position="814"/>
    </location>
</feature>
<proteinExistence type="predicted"/>
<evidence type="ECO:0000256" key="7">
    <source>
        <dbReference type="SAM" id="Phobius"/>
    </source>
</evidence>
<dbReference type="NCBIfam" id="NF038404">
    <property type="entry name" value="perm_prefix_2"/>
    <property type="match status" value="1"/>
</dbReference>
<feature type="domain" description="MacB-like periplasmic core" evidence="9">
    <location>
        <begin position="95"/>
        <end position="311"/>
    </location>
</feature>
<keyword evidence="4 7" id="KW-0812">Transmembrane</keyword>
<evidence type="ECO:0000259" key="8">
    <source>
        <dbReference type="Pfam" id="PF02687"/>
    </source>
</evidence>
<dbReference type="InterPro" id="IPR049557">
    <property type="entry name" value="Transketolase_CS"/>
</dbReference>
<gene>
    <name evidence="10" type="ORF">RT717_18670</name>
</gene>
<feature type="transmembrane region" description="Helical" evidence="7">
    <location>
        <begin position="406"/>
        <end position="432"/>
    </location>
</feature>
<feature type="domain" description="ABC3 transporter permease C-terminal" evidence="8">
    <location>
        <begin position="742"/>
        <end position="856"/>
    </location>
</feature>
<dbReference type="InterPro" id="IPR003838">
    <property type="entry name" value="ABC3_permease_C"/>
</dbReference>
<evidence type="ECO:0000256" key="1">
    <source>
        <dbReference type="ARBA" id="ARBA00001964"/>
    </source>
</evidence>
<evidence type="ECO:0000256" key="5">
    <source>
        <dbReference type="ARBA" id="ARBA00022989"/>
    </source>
</evidence>
<dbReference type="Pfam" id="PF12704">
    <property type="entry name" value="MacB_PCD"/>
    <property type="match status" value="2"/>
</dbReference>
<feature type="transmembrane region" description="Helical" evidence="7">
    <location>
        <begin position="737"/>
        <end position="763"/>
    </location>
</feature>
<comment type="cofactor">
    <cofactor evidence="1">
        <name>thiamine diphosphate</name>
        <dbReference type="ChEBI" id="CHEBI:58937"/>
    </cofactor>
</comment>